<reference evidence="2 3" key="1">
    <citation type="submission" date="2014-07" db="EMBL/GenBank/DDBJ databases">
        <title>Methanogenic archaea and the global carbon cycle.</title>
        <authorList>
            <person name="Henriksen J.R."/>
            <person name="Luke J."/>
            <person name="Reinhart S."/>
            <person name="Benedict M.N."/>
            <person name="Youngblut N.D."/>
            <person name="Metcalf M.E."/>
            <person name="Whitaker R.J."/>
            <person name="Metcalf W.W."/>
        </authorList>
    </citation>
    <scope>NUCLEOTIDE SEQUENCE [LARGE SCALE GENOMIC DNA]</scope>
    <source>
        <strain evidence="2 3">T4/M</strain>
    </source>
</reference>
<protein>
    <submittedName>
        <fullName evidence="2">Uncharacterized protein</fullName>
    </submittedName>
</protein>
<evidence type="ECO:0000256" key="1">
    <source>
        <dbReference type="SAM" id="MobiDB-lite"/>
    </source>
</evidence>
<feature type="region of interest" description="Disordered" evidence="1">
    <location>
        <begin position="46"/>
        <end position="70"/>
    </location>
</feature>
<dbReference type="AlphaFoldDB" id="A0A0E3P2D6"/>
<dbReference type="EMBL" id="CP009506">
    <property type="protein sequence ID" value="AKB27600.1"/>
    <property type="molecule type" value="Genomic_DNA"/>
</dbReference>
<name>A0A0E3P2D6_9EURY</name>
<evidence type="ECO:0000313" key="2">
    <source>
        <dbReference type="EMBL" id="AKB27600.1"/>
    </source>
</evidence>
<gene>
    <name evidence="2" type="ORF">MSSIT_0881</name>
</gene>
<accession>A0A0E3P2D6</accession>
<dbReference type="HOGENOM" id="CLU_2748247_0_0_2"/>
<feature type="compositionally biased region" description="Basic and acidic residues" evidence="1">
    <location>
        <begin position="46"/>
        <end position="56"/>
    </location>
</feature>
<dbReference type="KEGG" id="msw:MSSIT_0881"/>
<keyword evidence="3" id="KW-1185">Reference proteome</keyword>
<organism evidence="2 3">
    <name type="scientific">Methanosarcina siciliae T4/M</name>
    <dbReference type="NCBI Taxonomy" id="1434120"/>
    <lineage>
        <taxon>Archaea</taxon>
        <taxon>Methanobacteriati</taxon>
        <taxon>Methanobacteriota</taxon>
        <taxon>Stenosarchaea group</taxon>
        <taxon>Methanomicrobia</taxon>
        <taxon>Methanosarcinales</taxon>
        <taxon>Methanosarcinaceae</taxon>
        <taxon>Methanosarcina</taxon>
    </lineage>
</organism>
<sequence>MSSRRQTVRQKVSFKPAVAGKQFDTQIHKTEEQFDTQIHKTEEQFDTQIHKTDGFRKSGSFRKPGGIIGI</sequence>
<evidence type="ECO:0000313" key="3">
    <source>
        <dbReference type="Proteomes" id="UP000033111"/>
    </source>
</evidence>
<dbReference type="PATRIC" id="fig|1434120.4.peg.1115"/>
<proteinExistence type="predicted"/>
<dbReference type="Proteomes" id="UP000033111">
    <property type="component" value="Chromosome"/>
</dbReference>